<keyword evidence="5 8" id="KW-0812">Transmembrane</keyword>
<evidence type="ECO:0000256" key="7">
    <source>
        <dbReference type="ARBA" id="ARBA00023136"/>
    </source>
</evidence>
<dbReference type="InterPro" id="IPR025857">
    <property type="entry name" value="MacB_PCD"/>
</dbReference>
<accession>A0AA41W7P7</accession>
<comment type="similarity">
    <text evidence="2">Belongs to the ABC-4 integral membrane protein family. LolC/E subfamily.</text>
</comment>
<feature type="transmembrane region" description="Helical" evidence="8">
    <location>
        <begin position="375"/>
        <end position="397"/>
    </location>
</feature>
<feature type="transmembrane region" description="Helical" evidence="8">
    <location>
        <begin position="26"/>
        <end position="48"/>
    </location>
</feature>
<evidence type="ECO:0000256" key="3">
    <source>
        <dbReference type="ARBA" id="ARBA00022448"/>
    </source>
</evidence>
<sequence>MFRPPTLFIGLRYARARKGSGFVSFINFFSTAGITIGVMALIVVVSVMNGFEGELKKRILGLVPQVVLLQQTPIDALTQSRAIETLQQHPNVLGAVPFIESQALVQSSSQMTGVQMIGIDVATEQGVSPLSRSMVRGELSDLTLHKYQILMSRVLASKLGVSVGDSVRLSVLEGARYTPVGQVPNQRRFVVGGLFDMGSEADYSYVYVSMKDAARMTRKPAGSAEGIRLYLTDAFLADTLVGEFSRSTQWQDWIIHSWQISHGDLFSAVKMEKAMMWLLLLLIIGVAAFNIVSALFLIVANKQSDVAILQTLGLTPQQITQVFMVQGCAQGVLGAIMGTFVGLLAAANLDVVLAAARIQVVATPGYGAYSLPVDIQYTQVAAVAALAVCMSFLATLYPARQAASVMPAEALRYD</sequence>
<keyword evidence="7 8" id="KW-0472">Membrane</keyword>
<evidence type="ECO:0000313" key="12">
    <source>
        <dbReference type="Proteomes" id="UP001165393"/>
    </source>
</evidence>
<evidence type="ECO:0000256" key="2">
    <source>
        <dbReference type="ARBA" id="ARBA00005236"/>
    </source>
</evidence>
<dbReference type="GO" id="GO:0044874">
    <property type="term" value="P:lipoprotein localization to outer membrane"/>
    <property type="evidence" value="ECO:0007669"/>
    <property type="project" value="TreeGrafter"/>
</dbReference>
<dbReference type="EMBL" id="JAMQGP010000003">
    <property type="protein sequence ID" value="MCM2679938.1"/>
    <property type="molecule type" value="Genomic_DNA"/>
</dbReference>
<dbReference type="RefSeq" id="WP_251261348.1">
    <property type="nucleotide sequence ID" value="NZ_JAMQGP010000003.1"/>
</dbReference>
<name>A0AA41W7P7_9GAMM</name>
<dbReference type="PANTHER" id="PTHR30489:SF8">
    <property type="entry name" value="LIPOPROTEIN-RELEASING SYSTEM TRANSMEMBRANE PROTEIN LOLC"/>
    <property type="match status" value="1"/>
</dbReference>
<proteinExistence type="inferred from homology"/>
<evidence type="ECO:0000259" key="9">
    <source>
        <dbReference type="Pfam" id="PF02687"/>
    </source>
</evidence>
<evidence type="ECO:0000313" key="11">
    <source>
        <dbReference type="EMBL" id="MCM2679938.1"/>
    </source>
</evidence>
<comment type="caution">
    <text evidence="11">The sequence shown here is derived from an EMBL/GenBank/DDBJ whole genome shotgun (WGS) entry which is preliminary data.</text>
</comment>
<organism evidence="11 12">
    <name type="scientific">Echinimonas agarilytica</name>
    <dbReference type="NCBI Taxonomy" id="1215918"/>
    <lineage>
        <taxon>Bacteria</taxon>
        <taxon>Pseudomonadati</taxon>
        <taxon>Pseudomonadota</taxon>
        <taxon>Gammaproteobacteria</taxon>
        <taxon>Alteromonadales</taxon>
        <taxon>Echinimonadaceae</taxon>
        <taxon>Echinimonas</taxon>
    </lineage>
</organism>
<protein>
    <submittedName>
        <fullName evidence="11">Lipoprotein-releasing ABC transporter permease subunit</fullName>
    </submittedName>
</protein>
<dbReference type="Pfam" id="PF02687">
    <property type="entry name" value="FtsX"/>
    <property type="match status" value="1"/>
</dbReference>
<evidence type="ECO:0000256" key="6">
    <source>
        <dbReference type="ARBA" id="ARBA00022989"/>
    </source>
</evidence>
<keyword evidence="4" id="KW-1003">Cell membrane</keyword>
<dbReference type="GO" id="GO:0098797">
    <property type="term" value="C:plasma membrane protein complex"/>
    <property type="evidence" value="ECO:0007669"/>
    <property type="project" value="TreeGrafter"/>
</dbReference>
<dbReference type="GO" id="GO:0042953">
    <property type="term" value="P:lipoprotein transport"/>
    <property type="evidence" value="ECO:0007669"/>
    <property type="project" value="InterPro"/>
</dbReference>
<keyword evidence="3" id="KW-0813">Transport</keyword>
<dbReference type="AlphaFoldDB" id="A0AA41W7P7"/>
<feature type="transmembrane region" description="Helical" evidence="8">
    <location>
        <begin position="319"/>
        <end position="344"/>
    </location>
</feature>
<evidence type="ECO:0000256" key="8">
    <source>
        <dbReference type="SAM" id="Phobius"/>
    </source>
</evidence>
<keyword evidence="11" id="KW-0449">Lipoprotein</keyword>
<keyword evidence="12" id="KW-1185">Reference proteome</keyword>
<feature type="transmembrane region" description="Helical" evidence="8">
    <location>
        <begin position="277"/>
        <end position="299"/>
    </location>
</feature>
<comment type="subcellular location">
    <subcellularLocation>
        <location evidence="1">Cell membrane</location>
        <topology evidence="1">Multi-pass membrane protein</topology>
    </subcellularLocation>
</comment>
<dbReference type="PANTHER" id="PTHR30489">
    <property type="entry name" value="LIPOPROTEIN-RELEASING SYSTEM TRANSMEMBRANE PROTEIN LOLE"/>
    <property type="match status" value="1"/>
</dbReference>
<dbReference type="NCBIfam" id="TIGR02212">
    <property type="entry name" value="lolCE"/>
    <property type="match status" value="1"/>
</dbReference>
<dbReference type="InterPro" id="IPR003838">
    <property type="entry name" value="ABC3_permease_C"/>
</dbReference>
<keyword evidence="6 8" id="KW-1133">Transmembrane helix</keyword>
<evidence type="ECO:0000256" key="1">
    <source>
        <dbReference type="ARBA" id="ARBA00004651"/>
    </source>
</evidence>
<dbReference type="InterPro" id="IPR051447">
    <property type="entry name" value="Lipoprotein-release_system"/>
</dbReference>
<evidence type="ECO:0000256" key="5">
    <source>
        <dbReference type="ARBA" id="ARBA00022692"/>
    </source>
</evidence>
<dbReference type="InterPro" id="IPR011925">
    <property type="entry name" value="LolCE_TM"/>
</dbReference>
<evidence type="ECO:0000259" key="10">
    <source>
        <dbReference type="Pfam" id="PF12704"/>
    </source>
</evidence>
<dbReference type="Pfam" id="PF12704">
    <property type="entry name" value="MacB_PCD"/>
    <property type="match status" value="1"/>
</dbReference>
<evidence type="ECO:0000256" key="4">
    <source>
        <dbReference type="ARBA" id="ARBA00022475"/>
    </source>
</evidence>
<gene>
    <name evidence="11" type="ORF">NAF29_09700</name>
</gene>
<reference evidence="11 12" key="1">
    <citation type="journal article" date="2013" name="Antonie Van Leeuwenhoek">
        <title>Echinimonas agarilytica gen. nov., sp. nov., a new gammaproteobacterium isolated from the sea urchin Strongylocentrotus intermedius.</title>
        <authorList>
            <person name="Nedashkovskaya O.I."/>
            <person name="Stenkova A.M."/>
            <person name="Zhukova N.V."/>
            <person name="Van Trappen S."/>
            <person name="Lee J.S."/>
            <person name="Kim S.B."/>
        </authorList>
    </citation>
    <scope>NUCLEOTIDE SEQUENCE [LARGE SCALE GENOMIC DNA]</scope>
    <source>
        <strain evidence="11 12">KMM 6351</strain>
    </source>
</reference>
<dbReference type="Proteomes" id="UP001165393">
    <property type="component" value="Unassembled WGS sequence"/>
</dbReference>
<feature type="domain" description="ABC3 transporter permease C-terminal" evidence="9">
    <location>
        <begin position="278"/>
        <end position="404"/>
    </location>
</feature>
<feature type="domain" description="MacB-like periplasmic core" evidence="10">
    <location>
        <begin position="29"/>
        <end position="217"/>
    </location>
</feature>